<organism evidence="1 2">
    <name type="scientific">Bradyrhizobium zhanjiangense</name>
    <dbReference type="NCBI Taxonomy" id="1325107"/>
    <lineage>
        <taxon>Bacteria</taxon>
        <taxon>Pseudomonadati</taxon>
        <taxon>Pseudomonadota</taxon>
        <taxon>Alphaproteobacteria</taxon>
        <taxon>Hyphomicrobiales</taxon>
        <taxon>Nitrobacteraceae</taxon>
        <taxon>Bradyrhizobium</taxon>
    </lineage>
</organism>
<accession>A0ABY0DMC1</accession>
<dbReference type="SUPFAM" id="SSF46689">
    <property type="entry name" value="Homeodomain-like"/>
    <property type="match status" value="1"/>
</dbReference>
<sequence length="56" mass="6321">MERQRRSFTEEYKRQAVELVVSSGRSITSVGKELGLRDSVLRRWVDKAGQQPASAA</sequence>
<dbReference type="InterPro" id="IPR009057">
    <property type="entry name" value="Homeodomain-like_sf"/>
</dbReference>
<protein>
    <submittedName>
        <fullName evidence="1">IS3 family transposase</fullName>
    </submittedName>
</protein>
<proteinExistence type="predicted"/>
<evidence type="ECO:0000313" key="1">
    <source>
        <dbReference type="EMBL" id="RXG95705.1"/>
    </source>
</evidence>
<dbReference type="RefSeq" id="WP_164934653.1">
    <property type="nucleotide sequence ID" value="NZ_RDRA01000007.1"/>
</dbReference>
<reference evidence="1 2" key="1">
    <citation type="submission" date="2018-10" db="EMBL/GenBank/DDBJ databases">
        <title>Bradyrhizobium sp. nov., isolated from effective nodules of peanut in China.</title>
        <authorList>
            <person name="Li Y."/>
        </authorList>
    </citation>
    <scope>NUCLEOTIDE SEQUENCE [LARGE SCALE GENOMIC DNA]</scope>
    <source>
        <strain evidence="1 2">CCBAU 51781</strain>
    </source>
</reference>
<dbReference type="Gene3D" id="1.10.10.60">
    <property type="entry name" value="Homeodomain-like"/>
    <property type="match status" value="1"/>
</dbReference>
<dbReference type="Proteomes" id="UP000289946">
    <property type="component" value="Unassembled WGS sequence"/>
</dbReference>
<dbReference type="InterPro" id="IPR002514">
    <property type="entry name" value="Transposase_8"/>
</dbReference>
<gene>
    <name evidence="1" type="ORF">EAS62_14410</name>
</gene>
<dbReference type="Pfam" id="PF01527">
    <property type="entry name" value="HTH_Tnp_1"/>
    <property type="match status" value="1"/>
</dbReference>
<name>A0ABY0DMC1_9BRAD</name>
<keyword evidence="2" id="KW-1185">Reference proteome</keyword>
<feature type="non-terminal residue" evidence="1">
    <location>
        <position position="56"/>
    </location>
</feature>
<comment type="caution">
    <text evidence="1">The sequence shown here is derived from an EMBL/GenBank/DDBJ whole genome shotgun (WGS) entry which is preliminary data.</text>
</comment>
<dbReference type="EMBL" id="RDRA01000007">
    <property type="protein sequence ID" value="RXG95705.1"/>
    <property type="molecule type" value="Genomic_DNA"/>
</dbReference>
<evidence type="ECO:0000313" key="2">
    <source>
        <dbReference type="Proteomes" id="UP000289946"/>
    </source>
</evidence>